<evidence type="ECO:0000313" key="5">
    <source>
        <dbReference type="Proteomes" id="UP000504637"/>
    </source>
</evidence>
<sequence>MSDKKILTVFGATGLQGGSILDVILARPALSSKYAIRAVTRDTTSEKSQALAAKGVELVRADLDDLASVTAAVQNSYGVFGVTDFWSHLSKDREIRQGKNIFEASKSAGIKHLVFSALPNVSKLSQGRHTQVEHFDGKAEVAEHIEANKGDMWASYYMPAMYIDFLKNLVHPVDGVPTLSLPFPDENIPWPLVAPRRDGGKYVVGLFEAGREADGAHVQGISTWTSPRKFVDQLGESLGREVRYQPVSGEAFGRNFPEAIRADLVDMMLWIGEDSYYGAGSPAKQAESERFLVEDADLLDVPGFIREAQPWKV</sequence>
<evidence type="ECO:0000313" key="6">
    <source>
        <dbReference type="RefSeq" id="XP_033456441.1"/>
    </source>
</evidence>
<dbReference type="SUPFAM" id="SSF51735">
    <property type="entry name" value="NAD(P)-binding Rossmann-fold domains"/>
    <property type="match status" value="1"/>
</dbReference>
<dbReference type="GeneID" id="54366609"/>
<evidence type="ECO:0000256" key="3">
    <source>
        <dbReference type="ARBA" id="ARBA00023002"/>
    </source>
</evidence>
<organism evidence="6">
    <name type="scientific">Dissoconium aciculare CBS 342.82</name>
    <dbReference type="NCBI Taxonomy" id="1314786"/>
    <lineage>
        <taxon>Eukaryota</taxon>
        <taxon>Fungi</taxon>
        <taxon>Dikarya</taxon>
        <taxon>Ascomycota</taxon>
        <taxon>Pezizomycotina</taxon>
        <taxon>Dothideomycetes</taxon>
        <taxon>Dothideomycetidae</taxon>
        <taxon>Mycosphaerellales</taxon>
        <taxon>Dissoconiaceae</taxon>
        <taxon>Dissoconium</taxon>
    </lineage>
</organism>
<feature type="domain" description="NmrA-like" evidence="4">
    <location>
        <begin position="4"/>
        <end position="283"/>
    </location>
</feature>
<keyword evidence="3" id="KW-0560">Oxidoreductase</keyword>
<protein>
    <submittedName>
        <fullName evidence="6">NAD(P)-binding protein</fullName>
    </submittedName>
</protein>
<dbReference type="OrthoDB" id="3358371at2759"/>
<keyword evidence="5" id="KW-1185">Reference proteome</keyword>
<name>A0A6J3LUE4_9PEZI</name>
<dbReference type="Pfam" id="PF05368">
    <property type="entry name" value="NmrA"/>
    <property type="match status" value="1"/>
</dbReference>
<dbReference type="GO" id="GO:0016491">
    <property type="term" value="F:oxidoreductase activity"/>
    <property type="evidence" value="ECO:0007669"/>
    <property type="project" value="UniProtKB-KW"/>
</dbReference>
<dbReference type="Gene3D" id="3.40.50.720">
    <property type="entry name" value="NAD(P)-binding Rossmann-like Domain"/>
    <property type="match status" value="1"/>
</dbReference>
<dbReference type="InterPro" id="IPR051164">
    <property type="entry name" value="NmrA-like_oxidored"/>
</dbReference>
<dbReference type="AlphaFoldDB" id="A0A6J3LUE4"/>
<gene>
    <name evidence="6" type="ORF">K489DRAFT_65707</name>
</gene>
<dbReference type="InterPro" id="IPR008030">
    <property type="entry name" value="NmrA-like"/>
</dbReference>
<reference evidence="6" key="2">
    <citation type="submission" date="2020-04" db="EMBL/GenBank/DDBJ databases">
        <authorList>
            <consortium name="NCBI Genome Project"/>
        </authorList>
    </citation>
    <scope>NUCLEOTIDE SEQUENCE</scope>
    <source>
        <strain evidence="6">CBS 342.82</strain>
    </source>
</reference>
<reference evidence="6" key="1">
    <citation type="submission" date="2020-01" db="EMBL/GenBank/DDBJ databases">
        <authorList>
            <consortium name="DOE Joint Genome Institute"/>
            <person name="Haridas S."/>
            <person name="Albert R."/>
            <person name="Binder M."/>
            <person name="Bloem J."/>
            <person name="Labutti K."/>
            <person name="Salamov A."/>
            <person name="Andreopoulos B."/>
            <person name="Baker S.E."/>
            <person name="Barry K."/>
            <person name="Bills G."/>
            <person name="Bluhm B.H."/>
            <person name="Cannon C."/>
            <person name="Castanera R."/>
            <person name="Culley D.E."/>
            <person name="Daum C."/>
            <person name="Ezra D."/>
            <person name="Gonzalez J.B."/>
            <person name="Henrissat B."/>
            <person name="Kuo A."/>
            <person name="Liang C."/>
            <person name="Lipzen A."/>
            <person name="Lutzoni F."/>
            <person name="Magnuson J."/>
            <person name="Mondo S."/>
            <person name="Nolan M."/>
            <person name="Ohm R."/>
            <person name="Pangilinan J."/>
            <person name="Park H.-J."/>
            <person name="Ramirez L."/>
            <person name="Alfaro M."/>
            <person name="Sun H."/>
            <person name="Tritt A."/>
            <person name="Yoshinaga Y."/>
            <person name="Zwiers L.-H."/>
            <person name="Turgeon B.G."/>
            <person name="Goodwin S.B."/>
            <person name="Spatafora J.W."/>
            <person name="Crous P.W."/>
            <person name="Grigoriev I.V."/>
        </authorList>
    </citation>
    <scope>NUCLEOTIDE SEQUENCE</scope>
    <source>
        <strain evidence="6">CBS 342.82</strain>
    </source>
</reference>
<dbReference type="RefSeq" id="XP_033456441.1">
    <property type="nucleotide sequence ID" value="XM_033608809.1"/>
</dbReference>
<dbReference type="GO" id="GO:0005634">
    <property type="term" value="C:nucleus"/>
    <property type="evidence" value="ECO:0007669"/>
    <property type="project" value="TreeGrafter"/>
</dbReference>
<comment type="similarity">
    <text evidence="1">Belongs to the NmrA-type oxidoreductase family.</text>
</comment>
<evidence type="ECO:0000259" key="4">
    <source>
        <dbReference type="Pfam" id="PF05368"/>
    </source>
</evidence>
<evidence type="ECO:0000256" key="2">
    <source>
        <dbReference type="ARBA" id="ARBA00022857"/>
    </source>
</evidence>
<proteinExistence type="inferred from homology"/>
<dbReference type="InterPro" id="IPR036291">
    <property type="entry name" value="NAD(P)-bd_dom_sf"/>
</dbReference>
<dbReference type="PANTHER" id="PTHR42748:SF30">
    <property type="entry name" value="NMRA-LIKE DOMAIN-CONTAINING PROTEIN"/>
    <property type="match status" value="1"/>
</dbReference>
<keyword evidence="2" id="KW-0521">NADP</keyword>
<accession>A0A6J3LUE4</accession>
<dbReference type="Proteomes" id="UP000504637">
    <property type="component" value="Unplaced"/>
</dbReference>
<dbReference type="CDD" id="cd05251">
    <property type="entry name" value="NmrA_like_SDR_a"/>
    <property type="match status" value="1"/>
</dbReference>
<reference evidence="6" key="3">
    <citation type="submission" date="2025-08" db="UniProtKB">
        <authorList>
            <consortium name="RefSeq"/>
        </authorList>
    </citation>
    <scope>IDENTIFICATION</scope>
    <source>
        <strain evidence="6">CBS 342.82</strain>
    </source>
</reference>
<dbReference type="PANTHER" id="PTHR42748">
    <property type="entry name" value="NITROGEN METABOLITE REPRESSION PROTEIN NMRA FAMILY MEMBER"/>
    <property type="match status" value="1"/>
</dbReference>
<evidence type="ECO:0000256" key="1">
    <source>
        <dbReference type="ARBA" id="ARBA00006328"/>
    </source>
</evidence>
<dbReference type="Gene3D" id="3.90.25.10">
    <property type="entry name" value="UDP-galactose 4-epimerase, domain 1"/>
    <property type="match status" value="1"/>
</dbReference>